<feature type="transmembrane region" description="Helical" evidence="5">
    <location>
        <begin position="61"/>
        <end position="82"/>
    </location>
</feature>
<dbReference type="SUPFAM" id="SSF103481">
    <property type="entry name" value="Multidrug resistance efflux transporter EmrE"/>
    <property type="match status" value="1"/>
</dbReference>
<evidence type="ECO:0000256" key="3">
    <source>
        <dbReference type="ARBA" id="ARBA00022989"/>
    </source>
</evidence>
<dbReference type="RefSeq" id="XP_023461256.1">
    <property type="nucleotide sequence ID" value="XM_023607709.1"/>
</dbReference>
<dbReference type="Gene3D" id="1.10.3730.20">
    <property type="match status" value="1"/>
</dbReference>
<keyword evidence="3 5" id="KW-1133">Transmembrane helix</keyword>
<feature type="transmembrane region" description="Helical" evidence="5">
    <location>
        <begin position="308"/>
        <end position="330"/>
    </location>
</feature>
<dbReference type="InterPro" id="IPR037185">
    <property type="entry name" value="EmrE-like"/>
</dbReference>
<feature type="transmembrane region" description="Helical" evidence="5">
    <location>
        <begin position="155"/>
        <end position="175"/>
    </location>
</feature>
<reference evidence="6 7" key="1">
    <citation type="journal article" date="2016" name="Proc. Natl. Acad. Sci. U.S.A.">
        <title>Lipid metabolic changes in an early divergent fungus govern the establishment of a mutualistic symbiosis with endobacteria.</title>
        <authorList>
            <person name="Lastovetsky O.A."/>
            <person name="Gaspar M.L."/>
            <person name="Mondo S.J."/>
            <person name="LaButti K.M."/>
            <person name="Sandor L."/>
            <person name="Grigoriev I.V."/>
            <person name="Henry S.A."/>
            <person name="Pawlowska T.E."/>
        </authorList>
    </citation>
    <scope>NUCLEOTIDE SEQUENCE [LARGE SCALE GENOMIC DNA]</scope>
    <source>
        <strain evidence="6 7">ATCC 52813</strain>
    </source>
</reference>
<keyword evidence="4 5" id="KW-0472">Membrane</keyword>
<dbReference type="EMBL" id="KZ303874">
    <property type="protein sequence ID" value="PHZ07548.1"/>
    <property type="molecule type" value="Genomic_DNA"/>
</dbReference>
<dbReference type="InterPro" id="IPR008521">
    <property type="entry name" value="Mg_trans_NIPA"/>
</dbReference>
<accession>A0A2G4SFK9</accession>
<dbReference type="AlphaFoldDB" id="A0A2G4SFK9"/>
<dbReference type="PANTHER" id="PTHR12570">
    <property type="match status" value="1"/>
</dbReference>
<dbReference type="Pfam" id="PF05653">
    <property type="entry name" value="Mg_trans_NIPA"/>
    <property type="match status" value="2"/>
</dbReference>
<feature type="transmembrane region" description="Helical" evidence="5">
    <location>
        <begin position="249"/>
        <end position="269"/>
    </location>
</feature>
<evidence type="ECO:0000256" key="5">
    <source>
        <dbReference type="SAM" id="Phobius"/>
    </source>
</evidence>
<dbReference type="GO" id="GO:0016020">
    <property type="term" value="C:membrane"/>
    <property type="evidence" value="ECO:0007669"/>
    <property type="project" value="UniProtKB-SubCell"/>
</dbReference>
<dbReference type="PANTHER" id="PTHR12570:SF86">
    <property type="entry name" value="ADR321CP"/>
    <property type="match status" value="1"/>
</dbReference>
<proteinExistence type="predicted"/>
<sequence>MDVSIQYEQQIYTKQFWIGIIVSIVTNFIQSFAMAFQRKSHLLNDSIYPIEERKHYLKRPLWVISFCAFLTANIIGSIFTIGYLPIVILAPIGALSLVFNALAAKLILGDPFDLKKVLGTCLIVLGTLLLGLFGVVSEPDHDIDDLIRLYKKPGFIAYFSCLEFVIVTSALLTHYCEYLYDQIESAALPPTTVGKWVGRWIEKNEFKKYIGISYGVLAGNISSQSMLFAKSGIELIILTIVSDKNQLQHSLTWILLIMMVGTAVLQLHYLNKGLQLCDTVIMLPISCCVFNVSCLFNGLVYYDQWDRFTWYQLVLVMIGVSLTIGGVLLISWKQQLNKLTEEEAITIHDELLPQADARHRPNEETKLLQSNNTRYT</sequence>
<comment type="subcellular location">
    <subcellularLocation>
        <location evidence="1">Membrane</location>
        <topology evidence="1">Multi-pass membrane protein</topology>
    </subcellularLocation>
</comment>
<evidence type="ECO:0000256" key="2">
    <source>
        <dbReference type="ARBA" id="ARBA00022692"/>
    </source>
</evidence>
<organism evidence="6 7">
    <name type="scientific">Rhizopus microsporus ATCC 52813</name>
    <dbReference type="NCBI Taxonomy" id="1340429"/>
    <lineage>
        <taxon>Eukaryota</taxon>
        <taxon>Fungi</taxon>
        <taxon>Fungi incertae sedis</taxon>
        <taxon>Mucoromycota</taxon>
        <taxon>Mucoromycotina</taxon>
        <taxon>Mucoromycetes</taxon>
        <taxon>Mucorales</taxon>
        <taxon>Mucorineae</taxon>
        <taxon>Rhizopodaceae</taxon>
        <taxon>Rhizopus</taxon>
    </lineage>
</organism>
<evidence type="ECO:0008006" key="8">
    <source>
        <dbReference type="Google" id="ProtNLM"/>
    </source>
</evidence>
<dbReference type="GO" id="GO:0015095">
    <property type="term" value="F:magnesium ion transmembrane transporter activity"/>
    <property type="evidence" value="ECO:0007669"/>
    <property type="project" value="InterPro"/>
</dbReference>
<keyword evidence="2 5" id="KW-0812">Transmembrane</keyword>
<feature type="transmembrane region" description="Helical" evidence="5">
    <location>
        <begin position="16"/>
        <end position="36"/>
    </location>
</feature>
<name>A0A2G4SFK9_RHIZD</name>
<evidence type="ECO:0000256" key="4">
    <source>
        <dbReference type="ARBA" id="ARBA00023136"/>
    </source>
</evidence>
<keyword evidence="7" id="KW-1185">Reference proteome</keyword>
<gene>
    <name evidence="6" type="ORF">RHIMIDRAFT_231889</name>
</gene>
<evidence type="ECO:0000313" key="7">
    <source>
        <dbReference type="Proteomes" id="UP000242254"/>
    </source>
</evidence>
<dbReference type="Proteomes" id="UP000242254">
    <property type="component" value="Unassembled WGS sequence"/>
</dbReference>
<protein>
    <recommendedName>
        <fullName evidence="8">DUF803-domain-containing protein</fullName>
    </recommendedName>
</protein>
<feature type="transmembrane region" description="Helical" evidence="5">
    <location>
        <begin position="88"/>
        <end position="108"/>
    </location>
</feature>
<evidence type="ECO:0000313" key="6">
    <source>
        <dbReference type="EMBL" id="PHZ07548.1"/>
    </source>
</evidence>
<feature type="transmembrane region" description="Helical" evidence="5">
    <location>
        <begin position="281"/>
        <end position="302"/>
    </location>
</feature>
<dbReference type="GeneID" id="35438699"/>
<feature type="transmembrane region" description="Helical" evidence="5">
    <location>
        <begin position="117"/>
        <end position="135"/>
    </location>
</feature>
<evidence type="ECO:0000256" key="1">
    <source>
        <dbReference type="ARBA" id="ARBA00004141"/>
    </source>
</evidence>